<dbReference type="GO" id="GO:0005886">
    <property type="term" value="C:plasma membrane"/>
    <property type="evidence" value="ECO:0007669"/>
    <property type="project" value="TreeGrafter"/>
</dbReference>
<feature type="domain" description="AsmA" evidence="1">
    <location>
        <begin position="266"/>
        <end position="399"/>
    </location>
</feature>
<evidence type="ECO:0000313" key="3">
    <source>
        <dbReference type="Proteomes" id="UP000006377"/>
    </source>
</evidence>
<gene>
    <name evidence="2" type="ordered locus">Plav_2769</name>
</gene>
<keyword evidence="3" id="KW-1185">Reference proteome</keyword>
<dbReference type="OrthoDB" id="225437at2"/>
<dbReference type="STRING" id="402881.Plav_2769"/>
<dbReference type="eggNOG" id="COG2982">
    <property type="taxonomic scope" value="Bacteria"/>
</dbReference>
<evidence type="ECO:0000259" key="1">
    <source>
        <dbReference type="Pfam" id="PF05170"/>
    </source>
</evidence>
<reference evidence="2 3" key="1">
    <citation type="journal article" date="2011" name="Stand. Genomic Sci.">
        <title>Complete genome sequence of Parvibaculum lavamentivorans type strain (DS-1(T)).</title>
        <authorList>
            <person name="Schleheck D."/>
            <person name="Weiss M."/>
            <person name="Pitluck S."/>
            <person name="Bruce D."/>
            <person name="Land M.L."/>
            <person name="Han S."/>
            <person name="Saunders E."/>
            <person name="Tapia R."/>
            <person name="Detter C."/>
            <person name="Brettin T."/>
            <person name="Han J."/>
            <person name="Woyke T."/>
            <person name="Goodwin L."/>
            <person name="Pennacchio L."/>
            <person name="Nolan M."/>
            <person name="Cook A.M."/>
            <person name="Kjelleberg S."/>
            <person name="Thomas T."/>
        </authorList>
    </citation>
    <scope>NUCLEOTIDE SEQUENCE [LARGE SCALE GENOMIC DNA]</scope>
    <source>
        <strain evidence="3">DS-1 / DSM 13023 / NCIMB 13966</strain>
    </source>
</reference>
<dbReference type="PANTHER" id="PTHR30441">
    <property type="entry name" value="DUF748 DOMAIN-CONTAINING PROTEIN"/>
    <property type="match status" value="1"/>
</dbReference>
<sequence length="587" mass="59534">MRKFLRFVVVLALLVAGGLYALTFVDLGRFKPQIEAAAQDATGRTLKIEGPLNIGFSLVPTVVTEKISFQNADWGTRPQMVTAEKLRLQLALLPLLTGNVDVREVTLEGADVYLETDRRGRGNWEFGEAGAQPAADESAGGGMSLAGVPQIEIRNLAIAYRDGQTGKVSDGSFEEVSLLDRAGGFHVVVEGIVTGSKVSFSADVEGDMQQATLSDASLTVAGTSIGGDLALDMRNRPKLTGALSGTAFDVTPFLSGGGEGKGGPVFSRDPLPLDALTVADADIDLTLGELRYGKVSLTSLKLPLKLTGGKLAAPLTAEYRGSPVKLAINADGGANRVNVDVNAANFDIGKLLADLDVSTMLNARADFGAKLAGGGKSMHAIASSLSGQTNLVIGKGTINSRALAIVSDDLVNVLIPNGESGETAQLTCAISRFDFQGGVGKATALALETNTLLTTGSGTVDLGKERVDLLFKPKPKKASLVSLAFPVRLSGPLTSPTAGLDRTGVVTGVATAVAGTALTGGIGALLPLMSTGSSVVSGGDCAAAAAAAKESSGGITGTIGGAAEGAAKGAGDVLEGIGKGLGGIFGN</sequence>
<dbReference type="Proteomes" id="UP000006377">
    <property type="component" value="Chromosome"/>
</dbReference>
<dbReference type="HOGENOM" id="CLU_017234_2_0_5"/>
<feature type="domain" description="AsmA" evidence="1">
    <location>
        <begin position="8"/>
        <end position="137"/>
    </location>
</feature>
<evidence type="ECO:0000313" key="2">
    <source>
        <dbReference type="EMBL" id="ABS64377.1"/>
    </source>
</evidence>
<dbReference type="InterPro" id="IPR007844">
    <property type="entry name" value="AsmA"/>
</dbReference>
<name>A7HWU4_PARL1</name>
<organism evidence="2 3">
    <name type="scientific">Parvibaculum lavamentivorans (strain DS-1 / DSM 13023 / NCIMB 13966)</name>
    <dbReference type="NCBI Taxonomy" id="402881"/>
    <lineage>
        <taxon>Bacteria</taxon>
        <taxon>Pseudomonadati</taxon>
        <taxon>Pseudomonadota</taxon>
        <taxon>Alphaproteobacteria</taxon>
        <taxon>Hyphomicrobiales</taxon>
        <taxon>Parvibaculaceae</taxon>
        <taxon>Parvibaculum</taxon>
    </lineage>
</organism>
<dbReference type="GO" id="GO:0090313">
    <property type="term" value="P:regulation of protein targeting to membrane"/>
    <property type="evidence" value="ECO:0007669"/>
    <property type="project" value="TreeGrafter"/>
</dbReference>
<dbReference type="AlphaFoldDB" id="A7HWU4"/>
<dbReference type="EMBL" id="CP000774">
    <property type="protein sequence ID" value="ABS64377.1"/>
    <property type="molecule type" value="Genomic_DNA"/>
</dbReference>
<dbReference type="PANTHER" id="PTHR30441:SF4">
    <property type="entry name" value="PROTEIN ASMA"/>
    <property type="match status" value="1"/>
</dbReference>
<proteinExistence type="predicted"/>
<dbReference type="InterPro" id="IPR052894">
    <property type="entry name" value="AsmA-related"/>
</dbReference>
<protein>
    <submittedName>
        <fullName evidence="2">AsmA family protein</fullName>
    </submittedName>
</protein>
<dbReference type="RefSeq" id="WP_012111691.1">
    <property type="nucleotide sequence ID" value="NC_009719.1"/>
</dbReference>
<accession>A7HWU4</accession>
<dbReference type="KEGG" id="pla:Plav_2769"/>
<dbReference type="Pfam" id="PF05170">
    <property type="entry name" value="AsmA"/>
    <property type="match status" value="2"/>
</dbReference>